<protein>
    <submittedName>
        <fullName evidence="2">Uncharacterized protein</fullName>
    </submittedName>
</protein>
<keyword evidence="1" id="KW-1133">Transmembrane helix</keyword>
<organism evidence="2 3">
    <name type="scientific">Sneathia vaginalis</name>
    <dbReference type="NCBI Taxonomy" id="187101"/>
    <lineage>
        <taxon>Bacteria</taxon>
        <taxon>Fusobacteriati</taxon>
        <taxon>Fusobacteriota</taxon>
        <taxon>Fusobacteriia</taxon>
        <taxon>Fusobacteriales</taxon>
        <taxon>Leptotrichiaceae</taxon>
        <taxon>Sneathia</taxon>
    </lineage>
</organism>
<keyword evidence="3" id="KW-1185">Reference proteome</keyword>
<dbReference type="EMBL" id="CP011280">
    <property type="protein sequence ID" value="AKC95512.1"/>
    <property type="molecule type" value="Genomic_DNA"/>
</dbReference>
<keyword evidence="1" id="KW-0472">Membrane</keyword>
<dbReference type="OrthoDB" id="9923493at2"/>
<reference evidence="2 3" key="1">
    <citation type="journal article" date="2012" name="BMC Genomics">
        <title>Genomic sequence analysis and characterization of Sneathia amnii sp. nov.</title>
        <authorList>
            <consortium name="Vaginal Microbiome Consortium (additional members)"/>
            <person name="Harwich M.D.Jr."/>
            <person name="Serrano M.G."/>
            <person name="Fettweis J.M."/>
            <person name="Alves J.M."/>
            <person name="Reimers M.A."/>
            <person name="Buck G.A."/>
            <person name="Jefferson K.K."/>
        </authorList>
    </citation>
    <scope>NUCLEOTIDE SEQUENCE [LARGE SCALE GENOMIC DNA]</scope>
    <source>
        <strain evidence="2 3">SN35</strain>
    </source>
</reference>
<dbReference type="KEGG" id="sns:VC03_03090"/>
<feature type="transmembrane region" description="Helical" evidence="1">
    <location>
        <begin position="12"/>
        <end position="34"/>
    </location>
</feature>
<dbReference type="PATRIC" id="fig|1069640.6.peg.603"/>
<evidence type="ECO:0000313" key="3">
    <source>
        <dbReference type="Proteomes" id="UP000033103"/>
    </source>
</evidence>
<dbReference type="AlphaFoldDB" id="A0A0E3ZCA0"/>
<gene>
    <name evidence="2" type="ORF">VC03_03090</name>
</gene>
<sequence length="137" mass="16230">MKTYTYRNKGVILIEYFIVTLIFFTFLVICSVFLKRSYFTRNDINKDISSYEINKVLDKIAYMVVIDNNVEVTSNSIVLDDVVLKLENKVLKVYSNKYRQADKLFSFDRSNIFKTENKVSIEFEIKGKKYNRVMSLK</sequence>
<name>A0A0E3ZCA0_9FUSO</name>
<dbReference type="STRING" id="187101.VC03_03090"/>
<proteinExistence type="predicted"/>
<keyword evidence="1" id="KW-0812">Transmembrane</keyword>
<evidence type="ECO:0000256" key="1">
    <source>
        <dbReference type="SAM" id="Phobius"/>
    </source>
</evidence>
<dbReference type="RefSeq" id="WP_046328618.1">
    <property type="nucleotide sequence ID" value="NZ_CP011280.1"/>
</dbReference>
<dbReference type="HOGENOM" id="CLU_1863840_0_0_0"/>
<evidence type="ECO:0000313" key="2">
    <source>
        <dbReference type="EMBL" id="AKC95512.1"/>
    </source>
</evidence>
<accession>A0A0E3ZCA0</accession>
<dbReference type="Proteomes" id="UP000033103">
    <property type="component" value="Chromosome"/>
</dbReference>